<comment type="function">
    <text evidence="5">One of two assembly initiator proteins, it binds directly to the 5'-end of the 23S rRNA, where it nucleates assembly of the 50S subunit.</text>
</comment>
<comment type="subunit">
    <text evidence="5">Part of the 50S ribosomal subunit.</text>
</comment>
<evidence type="ECO:0000313" key="8">
    <source>
        <dbReference type="EMBL" id="OQB71782.1"/>
    </source>
</evidence>
<dbReference type="InterPro" id="IPR005824">
    <property type="entry name" value="KOW"/>
</dbReference>
<dbReference type="GO" id="GO:1990904">
    <property type="term" value="C:ribonucleoprotein complex"/>
    <property type="evidence" value="ECO:0007669"/>
    <property type="project" value="UniProtKB-KW"/>
</dbReference>
<dbReference type="InterPro" id="IPR014722">
    <property type="entry name" value="Rib_uL2_dom2"/>
</dbReference>
<dbReference type="InterPro" id="IPR057264">
    <property type="entry name" value="Ribosomal_uL24_C"/>
</dbReference>
<comment type="caution">
    <text evidence="8">The sequence shown here is derived from an EMBL/GenBank/DDBJ whole genome shotgun (WGS) entry which is preliminary data.</text>
</comment>
<keyword evidence="2 5" id="KW-0689">Ribosomal protein</keyword>
<dbReference type="InterPro" id="IPR003256">
    <property type="entry name" value="Ribosomal_uL24"/>
</dbReference>
<dbReference type="InterPro" id="IPR041988">
    <property type="entry name" value="Ribosomal_uL24_KOW"/>
</dbReference>
<reference evidence="8" key="1">
    <citation type="submission" date="2017-02" db="EMBL/GenBank/DDBJ databases">
        <title>Delving into the versatile metabolic prowess of the omnipresent phylum Bacteroidetes.</title>
        <authorList>
            <person name="Nobu M.K."/>
            <person name="Mei R."/>
            <person name="Narihiro T."/>
            <person name="Kuroda K."/>
            <person name="Liu W.-T."/>
        </authorList>
    </citation>
    <scope>NUCLEOTIDE SEQUENCE</scope>
    <source>
        <strain evidence="8">ADurb.Bin131</strain>
    </source>
</reference>
<evidence type="ECO:0000256" key="3">
    <source>
        <dbReference type="ARBA" id="ARBA00023274"/>
    </source>
</evidence>
<evidence type="ECO:0000256" key="5">
    <source>
        <dbReference type="HAMAP-Rule" id="MF_01326"/>
    </source>
</evidence>
<feature type="domain" description="Large ribosomal subunit protein uL24 C-terminal" evidence="7">
    <location>
        <begin position="40"/>
        <end position="103"/>
    </location>
</feature>
<dbReference type="GO" id="GO:0006412">
    <property type="term" value="P:translation"/>
    <property type="evidence" value="ECO:0007669"/>
    <property type="project" value="UniProtKB-UniRule"/>
</dbReference>
<keyword evidence="5" id="KW-0694">RNA-binding</keyword>
<dbReference type="CDD" id="cd06089">
    <property type="entry name" value="KOW_RPL26"/>
    <property type="match status" value="1"/>
</dbReference>
<dbReference type="EMBL" id="MWDQ01000150">
    <property type="protein sequence ID" value="OQB71782.1"/>
    <property type="molecule type" value="Genomic_DNA"/>
</dbReference>
<dbReference type="AlphaFoldDB" id="A0A1V6C4D3"/>
<dbReference type="HAMAP" id="MF_01326_B">
    <property type="entry name" value="Ribosomal_uL24_B"/>
    <property type="match status" value="1"/>
</dbReference>
<comment type="similarity">
    <text evidence="1 5">Belongs to the universal ribosomal protein uL24 family.</text>
</comment>
<name>A0A1V6C4D3_UNCT6</name>
<evidence type="ECO:0000256" key="4">
    <source>
        <dbReference type="ARBA" id="ARBA00035206"/>
    </source>
</evidence>
<dbReference type="PANTHER" id="PTHR12903">
    <property type="entry name" value="MITOCHONDRIAL RIBOSOMAL PROTEIN L24"/>
    <property type="match status" value="1"/>
</dbReference>
<evidence type="ECO:0000259" key="7">
    <source>
        <dbReference type="Pfam" id="PF17136"/>
    </source>
</evidence>
<evidence type="ECO:0000259" key="6">
    <source>
        <dbReference type="Pfam" id="PF00467"/>
    </source>
</evidence>
<gene>
    <name evidence="5 8" type="primary">rplX</name>
    <name evidence="8" type="ORF">BWX89_01703</name>
</gene>
<feature type="domain" description="KOW" evidence="6">
    <location>
        <begin position="7"/>
        <end position="38"/>
    </location>
</feature>
<dbReference type="GO" id="GO:0019843">
    <property type="term" value="F:rRNA binding"/>
    <property type="evidence" value="ECO:0007669"/>
    <property type="project" value="UniProtKB-UniRule"/>
</dbReference>
<dbReference type="GO" id="GO:0003735">
    <property type="term" value="F:structural constituent of ribosome"/>
    <property type="evidence" value="ECO:0007669"/>
    <property type="project" value="InterPro"/>
</dbReference>
<dbReference type="Pfam" id="PF00467">
    <property type="entry name" value="KOW"/>
    <property type="match status" value="1"/>
</dbReference>
<sequence>MGFLIKKNDFVVVTKGKDVGKKGRVIKVFPDKSRVLIEGVNFVKKATRPKKIDRQGGIQTIEKPISISNVQLFCMKCSRRTRPGIRIMEDGTKVRYCKKCGEMVEEK</sequence>
<dbReference type="SUPFAM" id="SSF50104">
    <property type="entry name" value="Translation proteins SH3-like domain"/>
    <property type="match status" value="1"/>
</dbReference>
<accession>A0A1V6C4D3</accession>
<dbReference type="Pfam" id="PF17136">
    <property type="entry name" value="ribosomal_L24"/>
    <property type="match status" value="1"/>
</dbReference>
<dbReference type="Proteomes" id="UP000485562">
    <property type="component" value="Unassembled WGS sequence"/>
</dbReference>
<organism evidence="8">
    <name type="scientific">candidate division TA06 bacterium ADurb.Bin131</name>
    <dbReference type="NCBI Taxonomy" id="1852827"/>
    <lineage>
        <taxon>Bacteria</taxon>
        <taxon>Bacteria division TA06</taxon>
    </lineage>
</organism>
<dbReference type="NCBIfam" id="TIGR01079">
    <property type="entry name" value="rplX_bact"/>
    <property type="match status" value="1"/>
</dbReference>
<keyword evidence="3 5" id="KW-0687">Ribonucleoprotein</keyword>
<comment type="function">
    <text evidence="5">One of the proteins that surrounds the polypeptide exit tunnel on the outside of the subunit.</text>
</comment>
<proteinExistence type="inferred from homology"/>
<protein>
    <recommendedName>
        <fullName evidence="4 5">Large ribosomal subunit protein uL24</fullName>
    </recommendedName>
</protein>
<dbReference type="InterPro" id="IPR008991">
    <property type="entry name" value="Translation_prot_SH3-like_sf"/>
</dbReference>
<dbReference type="Gene3D" id="2.30.30.30">
    <property type="match status" value="1"/>
</dbReference>
<dbReference type="GO" id="GO:0005840">
    <property type="term" value="C:ribosome"/>
    <property type="evidence" value="ECO:0007669"/>
    <property type="project" value="UniProtKB-KW"/>
</dbReference>
<evidence type="ECO:0000256" key="1">
    <source>
        <dbReference type="ARBA" id="ARBA00010618"/>
    </source>
</evidence>
<keyword evidence="5" id="KW-0699">rRNA-binding</keyword>
<evidence type="ECO:0000256" key="2">
    <source>
        <dbReference type="ARBA" id="ARBA00022980"/>
    </source>
</evidence>